<dbReference type="GO" id="GO:0004497">
    <property type="term" value="F:monooxygenase activity"/>
    <property type="evidence" value="ECO:0007669"/>
    <property type="project" value="UniProtKB-KW"/>
</dbReference>
<dbReference type="Pfam" id="PF00067">
    <property type="entry name" value="p450"/>
    <property type="match status" value="2"/>
</dbReference>
<dbReference type="EMBL" id="RXIC02000025">
    <property type="protein sequence ID" value="KAB1207785.1"/>
    <property type="molecule type" value="Genomic_DNA"/>
</dbReference>
<comment type="caution">
    <text evidence="8">The sequence shown here is derived from an EMBL/GenBank/DDBJ whole genome shotgun (WGS) entry which is preliminary data.</text>
</comment>
<keyword evidence="1" id="KW-0349">Heme</keyword>
<dbReference type="GO" id="GO:0005506">
    <property type="term" value="F:iron ion binding"/>
    <property type="evidence" value="ECO:0007669"/>
    <property type="project" value="InterPro"/>
</dbReference>
<feature type="signal peptide" evidence="7">
    <location>
        <begin position="1"/>
        <end position="22"/>
    </location>
</feature>
<dbReference type="GO" id="GO:0046246">
    <property type="term" value="P:terpene biosynthetic process"/>
    <property type="evidence" value="ECO:0007669"/>
    <property type="project" value="TreeGrafter"/>
</dbReference>
<dbReference type="InterPro" id="IPR002401">
    <property type="entry name" value="Cyt_P450_E_grp-I"/>
</dbReference>
<keyword evidence="7" id="KW-0732">Signal</keyword>
<proteinExistence type="predicted"/>
<dbReference type="InterPro" id="IPR050651">
    <property type="entry name" value="Plant_Cytochrome_P450_Monoox"/>
</dbReference>
<evidence type="ECO:0000313" key="8">
    <source>
        <dbReference type="EMBL" id="KAB1207785.1"/>
    </source>
</evidence>
<protein>
    <submittedName>
        <fullName evidence="8">Cytochrome P450 82G1</fullName>
    </submittedName>
</protein>
<evidence type="ECO:0000256" key="4">
    <source>
        <dbReference type="ARBA" id="ARBA00023004"/>
    </source>
</evidence>
<feature type="transmembrane region" description="Helical" evidence="6">
    <location>
        <begin position="245"/>
        <end position="267"/>
    </location>
</feature>
<evidence type="ECO:0000256" key="7">
    <source>
        <dbReference type="SAM" id="SignalP"/>
    </source>
</evidence>
<keyword evidence="5" id="KW-0503">Monooxygenase</keyword>
<keyword evidence="9" id="KW-1185">Reference proteome</keyword>
<gene>
    <name evidence="8" type="ORF">CJ030_MR7G010017</name>
</gene>
<dbReference type="OrthoDB" id="507451at2759"/>
<organism evidence="8 9">
    <name type="scientific">Morella rubra</name>
    <name type="common">Chinese bayberry</name>
    <dbReference type="NCBI Taxonomy" id="262757"/>
    <lineage>
        <taxon>Eukaryota</taxon>
        <taxon>Viridiplantae</taxon>
        <taxon>Streptophyta</taxon>
        <taxon>Embryophyta</taxon>
        <taxon>Tracheophyta</taxon>
        <taxon>Spermatophyta</taxon>
        <taxon>Magnoliopsida</taxon>
        <taxon>eudicotyledons</taxon>
        <taxon>Gunneridae</taxon>
        <taxon>Pentapetalae</taxon>
        <taxon>rosids</taxon>
        <taxon>fabids</taxon>
        <taxon>Fagales</taxon>
        <taxon>Myricaceae</taxon>
        <taxon>Morella</taxon>
    </lineage>
</organism>
<dbReference type="InterPro" id="IPR001128">
    <property type="entry name" value="Cyt_P450"/>
</dbReference>
<dbReference type="AlphaFoldDB" id="A0A6A1V5W2"/>
<dbReference type="PRINTS" id="PR00463">
    <property type="entry name" value="EP450I"/>
</dbReference>
<keyword evidence="4" id="KW-0408">Iron</keyword>
<dbReference type="GO" id="GO:0020037">
    <property type="term" value="F:heme binding"/>
    <property type="evidence" value="ECO:0007669"/>
    <property type="project" value="InterPro"/>
</dbReference>
<feature type="chain" id="PRO_5025400148" evidence="7">
    <location>
        <begin position="23"/>
        <end position="419"/>
    </location>
</feature>
<dbReference type="PANTHER" id="PTHR47947">
    <property type="entry name" value="CYTOCHROME P450 82C3-RELATED"/>
    <property type="match status" value="1"/>
</dbReference>
<dbReference type="SUPFAM" id="SSF48264">
    <property type="entry name" value="Cytochrome P450"/>
    <property type="match status" value="1"/>
</dbReference>
<keyword evidence="6" id="KW-0472">Membrane</keyword>
<evidence type="ECO:0000256" key="3">
    <source>
        <dbReference type="ARBA" id="ARBA00023002"/>
    </source>
</evidence>
<sequence>MALILELLALLALFCVLKLIASRNMKRGTKPIGVPEPSGALPIIGHLHLLGDGQNPVALTLGAIADKHGSFFSLRLGHKRLLVVSSWEMAKEFLSTSDRIFATRPRITAGKYIGYNNAIFSLAPHGQYWRDMRKMAVLELLSTRPIETHKHVRASEVESLIKDLYSLSRNNKVVTISQLFEHMAFNIILRLLVGKRFSSSEYGEKTKSKISEGETDFMDAMLSTLSEDAVISGHTRDNIIKATTMILILTGAGSTSVALTWAISLLLNNPSVLKAAQKELDIQVGKDKWVQESDIKNLNYLQAIVKETMRIYPPGPVTGLREAMEDCTIGGYHVSKGTQLIINIWKLQRDPRKVMPRITFGLQVVHLALARVLQGFDIATVGGRKVDMREGLGIALPKADPLEVVLKPRLPMELYNQLL</sequence>
<reference evidence="8 9" key="1">
    <citation type="journal article" date="2019" name="Plant Biotechnol. J.">
        <title>The red bayberry genome and genetic basis of sex determination.</title>
        <authorList>
            <person name="Jia H.M."/>
            <person name="Jia H.J."/>
            <person name="Cai Q.L."/>
            <person name="Wang Y."/>
            <person name="Zhao H.B."/>
            <person name="Yang W.F."/>
            <person name="Wang G.Y."/>
            <person name="Li Y.H."/>
            <person name="Zhan D.L."/>
            <person name="Shen Y.T."/>
            <person name="Niu Q.F."/>
            <person name="Chang L."/>
            <person name="Qiu J."/>
            <person name="Zhao L."/>
            <person name="Xie H.B."/>
            <person name="Fu W.Y."/>
            <person name="Jin J."/>
            <person name="Li X.W."/>
            <person name="Jiao Y."/>
            <person name="Zhou C.C."/>
            <person name="Tu T."/>
            <person name="Chai C.Y."/>
            <person name="Gao J.L."/>
            <person name="Fan L.J."/>
            <person name="van de Weg E."/>
            <person name="Wang J.Y."/>
            <person name="Gao Z.S."/>
        </authorList>
    </citation>
    <scope>NUCLEOTIDE SEQUENCE [LARGE SCALE GENOMIC DNA]</scope>
    <source>
        <tissue evidence="8">Leaves</tissue>
    </source>
</reference>
<evidence type="ECO:0000313" key="9">
    <source>
        <dbReference type="Proteomes" id="UP000516437"/>
    </source>
</evidence>
<keyword evidence="3" id="KW-0560">Oxidoreductase</keyword>
<keyword evidence="2" id="KW-0479">Metal-binding</keyword>
<evidence type="ECO:0000256" key="5">
    <source>
        <dbReference type="ARBA" id="ARBA00023033"/>
    </source>
</evidence>
<keyword evidence="6" id="KW-0812">Transmembrane</keyword>
<dbReference type="InterPro" id="IPR036396">
    <property type="entry name" value="Cyt_P450_sf"/>
</dbReference>
<name>A0A6A1V5W2_9ROSI</name>
<accession>A0A6A1V5W2</accession>
<evidence type="ECO:0000256" key="2">
    <source>
        <dbReference type="ARBA" id="ARBA00022723"/>
    </source>
</evidence>
<evidence type="ECO:0000256" key="1">
    <source>
        <dbReference type="ARBA" id="ARBA00022617"/>
    </source>
</evidence>
<dbReference type="Proteomes" id="UP000516437">
    <property type="component" value="Chromosome 7"/>
</dbReference>
<evidence type="ECO:0000256" key="6">
    <source>
        <dbReference type="SAM" id="Phobius"/>
    </source>
</evidence>
<dbReference type="PANTHER" id="PTHR47947:SF25">
    <property type="entry name" value="DIMETHYLNONATRIENE SYNTHASE"/>
    <property type="match status" value="1"/>
</dbReference>
<keyword evidence="6" id="KW-1133">Transmembrane helix</keyword>
<dbReference type="Gene3D" id="1.10.630.10">
    <property type="entry name" value="Cytochrome P450"/>
    <property type="match status" value="2"/>
</dbReference>
<dbReference type="GO" id="GO:0016705">
    <property type="term" value="F:oxidoreductase activity, acting on paired donors, with incorporation or reduction of molecular oxygen"/>
    <property type="evidence" value="ECO:0007669"/>
    <property type="project" value="InterPro"/>
</dbReference>